<proteinExistence type="predicted"/>
<organism evidence="2 3">
    <name type="scientific">Amycolatopsis magusensis</name>
    <dbReference type="NCBI Taxonomy" id="882444"/>
    <lineage>
        <taxon>Bacteria</taxon>
        <taxon>Bacillati</taxon>
        <taxon>Actinomycetota</taxon>
        <taxon>Actinomycetes</taxon>
        <taxon>Pseudonocardiales</taxon>
        <taxon>Pseudonocardiaceae</taxon>
        <taxon>Amycolatopsis</taxon>
    </lineage>
</organism>
<evidence type="ECO:0000259" key="1">
    <source>
        <dbReference type="Pfam" id="PF12680"/>
    </source>
</evidence>
<dbReference type="EMBL" id="JAGGMS010000001">
    <property type="protein sequence ID" value="MBP2184198.1"/>
    <property type="molecule type" value="Genomic_DNA"/>
</dbReference>
<reference evidence="2 3" key="1">
    <citation type="submission" date="2021-03" db="EMBL/GenBank/DDBJ databases">
        <title>Sequencing the genomes of 1000 actinobacteria strains.</title>
        <authorList>
            <person name="Klenk H.-P."/>
        </authorList>
    </citation>
    <scope>NUCLEOTIDE SEQUENCE [LARGE SCALE GENOMIC DNA]</scope>
    <source>
        <strain evidence="2 3">DSM 45510</strain>
    </source>
</reference>
<protein>
    <submittedName>
        <fullName evidence="2">Ketosteroid isomerase-like protein</fullName>
    </submittedName>
</protein>
<gene>
    <name evidence="2" type="ORF">JOM49_005724</name>
</gene>
<evidence type="ECO:0000313" key="3">
    <source>
        <dbReference type="Proteomes" id="UP000741013"/>
    </source>
</evidence>
<name>A0ABS4PY06_9PSEU</name>
<dbReference type="InterPro" id="IPR032710">
    <property type="entry name" value="NTF2-like_dom_sf"/>
</dbReference>
<dbReference type="Proteomes" id="UP000741013">
    <property type="component" value="Unassembled WGS sequence"/>
</dbReference>
<dbReference type="Gene3D" id="3.10.450.50">
    <property type="match status" value="1"/>
</dbReference>
<keyword evidence="3" id="KW-1185">Reference proteome</keyword>
<dbReference type="RefSeq" id="WP_209667251.1">
    <property type="nucleotide sequence ID" value="NZ_JAGGMS010000001.1"/>
</dbReference>
<evidence type="ECO:0000313" key="2">
    <source>
        <dbReference type="EMBL" id="MBP2184198.1"/>
    </source>
</evidence>
<accession>A0ABS4PY06</accession>
<comment type="caution">
    <text evidence="2">The sequence shown here is derived from an EMBL/GenBank/DDBJ whole genome shotgun (WGS) entry which is preliminary data.</text>
</comment>
<dbReference type="InterPro" id="IPR037401">
    <property type="entry name" value="SnoaL-like"/>
</dbReference>
<feature type="domain" description="SnoaL-like" evidence="1">
    <location>
        <begin position="15"/>
        <end position="115"/>
    </location>
</feature>
<sequence length="125" mass="13795">MPDTVSLGTDHAATVRRYFGLIDDGDLAGSVALFAPDAVYRRPGHPPFEGRERIAHFYLELRTIRSGSHSFDAVLVDGHRTAVHGGFRGTGFDGGPIDLRFSDFFEFDTDGAITRRDTYFFAPLA</sequence>
<dbReference type="SUPFAM" id="SSF54427">
    <property type="entry name" value="NTF2-like"/>
    <property type="match status" value="1"/>
</dbReference>
<dbReference type="Pfam" id="PF12680">
    <property type="entry name" value="SnoaL_2"/>
    <property type="match status" value="1"/>
</dbReference>